<reference evidence="13" key="2">
    <citation type="submission" date="2020-09" db="EMBL/GenBank/DDBJ databases">
        <authorList>
            <person name="Sun Q."/>
            <person name="Zhou Y."/>
        </authorList>
    </citation>
    <scope>NUCLEOTIDE SEQUENCE</scope>
    <source>
        <strain evidence="13">CGMCC 1.3617</strain>
    </source>
</reference>
<evidence type="ECO:0000256" key="6">
    <source>
        <dbReference type="ARBA" id="ARBA00023082"/>
    </source>
</evidence>
<dbReference type="PROSITE" id="PS50044">
    <property type="entry name" value="SIGMA54_3"/>
    <property type="match status" value="1"/>
</dbReference>
<feature type="domain" description="RNA polymerase sigma factor 54 DNA-binding" evidence="11">
    <location>
        <begin position="339"/>
        <end position="498"/>
    </location>
</feature>
<proteinExistence type="inferred from homology"/>
<evidence type="ECO:0000256" key="5">
    <source>
        <dbReference type="ARBA" id="ARBA00023015"/>
    </source>
</evidence>
<keyword evidence="14" id="KW-1185">Reference proteome</keyword>
<dbReference type="GO" id="GO:0001216">
    <property type="term" value="F:DNA-binding transcription activator activity"/>
    <property type="evidence" value="ECO:0007669"/>
    <property type="project" value="InterPro"/>
</dbReference>
<dbReference type="GO" id="GO:0016779">
    <property type="term" value="F:nucleotidyltransferase activity"/>
    <property type="evidence" value="ECO:0007669"/>
    <property type="project" value="UniProtKB-KW"/>
</dbReference>
<evidence type="ECO:0000256" key="4">
    <source>
        <dbReference type="ARBA" id="ARBA00022695"/>
    </source>
</evidence>
<feature type="compositionally biased region" description="Low complexity" evidence="10">
    <location>
        <begin position="78"/>
        <end position="97"/>
    </location>
</feature>
<feature type="region of interest" description="Disordered" evidence="10">
    <location>
        <begin position="53"/>
        <end position="131"/>
    </location>
</feature>
<evidence type="ECO:0000256" key="1">
    <source>
        <dbReference type="ARBA" id="ARBA00008798"/>
    </source>
</evidence>
<dbReference type="NCBIfam" id="TIGR02395">
    <property type="entry name" value="rpoN_sigma"/>
    <property type="match status" value="1"/>
</dbReference>
<evidence type="ECO:0000256" key="7">
    <source>
        <dbReference type="ARBA" id="ARBA00023125"/>
    </source>
</evidence>
<dbReference type="NCBIfam" id="NF009118">
    <property type="entry name" value="PRK12469.1"/>
    <property type="match status" value="1"/>
</dbReference>
<evidence type="ECO:0000259" key="11">
    <source>
        <dbReference type="Pfam" id="PF04552"/>
    </source>
</evidence>
<dbReference type="Gene3D" id="1.10.10.60">
    <property type="entry name" value="Homeodomain-like"/>
    <property type="match status" value="1"/>
</dbReference>
<keyword evidence="4 9" id="KW-0548">Nucleotidyltransferase</keyword>
<protein>
    <recommendedName>
        <fullName evidence="9">RNA polymerase sigma-54 factor</fullName>
    </recommendedName>
</protein>
<dbReference type="GO" id="GO:0000428">
    <property type="term" value="C:DNA-directed RNA polymerase complex"/>
    <property type="evidence" value="ECO:0007669"/>
    <property type="project" value="UniProtKB-KW"/>
</dbReference>
<dbReference type="EMBL" id="BMKW01000002">
    <property type="protein sequence ID" value="GGJ06051.1"/>
    <property type="molecule type" value="Genomic_DNA"/>
</dbReference>
<comment type="caution">
    <text evidence="13">The sequence shown here is derived from an EMBL/GenBank/DDBJ whole genome shotgun (WGS) entry which is preliminary data.</text>
</comment>
<evidence type="ECO:0000256" key="2">
    <source>
        <dbReference type="ARBA" id="ARBA00022478"/>
    </source>
</evidence>
<sequence length="504" mass="55001">MAGTRGLATRVALMAIGPRLDLRHSQQLVMTPQLRQAIKLLQSSNIEVTSFVEEELERNPLLERDERATPGPDAGRSTDPLPAAAEAPDTATAAASDVLPSEAAAPLDTEWDNVYDSGTPPMGRGGRADFDDDLSGIDAMAAPEKNLREHIGEQVRLTFGTPQERMIAANLLALVDAAGRLAVPDATIAAALGCDQAVVTAVRRRMQRFDPVGMFCADLRECLMVQLQDRNRFDPAMAALLDNLDLLARRDLRGLQRVCGVDGEDIAEMVAELKRLDPKPGASFDAPPAMTLVPDVLMRRGPANDWIIELNPETLPRVLINRGFHARAVVGAKSRDEKAWVAERFQTASWLVKSLEQRANTILKVSAEIVRRQDGFFRHGVAHLRPLILRDVAEEVGMHESTVSRVTSNKAIATPRGTFELKYFFTTAIAGTAGGESVSAEAVRHRIKAMVEAEGVADVLSDDAIVERLRAEGVDIARRTVAKYRDALRIPSSVQRKREKAVPA</sequence>
<accession>A0A917NJX3</accession>
<dbReference type="PROSITE" id="PS00717">
    <property type="entry name" value="SIGMA54_1"/>
    <property type="match status" value="1"/>
</dbReference>
<comment type="function">
    <text evidence="9">Sigma factors are initiation factors that promote the attachment of RNA polymerase to specific initiation sites and are then released.</text>
</comment>
<dbReference type="PANTHER" id="PTHR32248">
    <property type="entry name" value="RNA POLYMERASE SIGMA-54 FACTOR"/>
    <property type="match status" value="1"/>
</dbReference>
<feature type="domain" description="RNA polymerase sigma factor 54 core-binding" evidence="12">
    <location>
        <begin position="138"/>
        <end position="322"/>
    </location>
</feature>
<dbReference type="AlphaFoldDB" id="A0A917NJX3"/>
<dbReference type="Pfam" id="PF00309">
    <property type="entry name" value="Sigma54_AID"/>
    <property type="match status" value="1"/>
</dbReference>
<dbReference type="PIRSF" id="PIRSF000774">
    <property type="entry name" value="RpoN"/>
    <property type="match status" value="1"/>
</dbReference>
<evidence type="ECO:0000256" key="10">
    <source>
        <dbReference type="SAM" id="MobiDB-lite"/>
    </source>
</evidence>
<dbReference type="Gene3D" id="1.10.10.1330">
    <property type="entry name" value="RNA polymerase sigma-54 factor, core-binding domain"/>
    <property type="match status" value="1"/>
</dbReference>
<dbReference type="GO" id="GO:0003677">
    <property type="term" value="F:DNA binding"/>
    <property type="evidence" value="ECO:0007669"/>
    <property type="project" value="UniProtKB-KW"/>
</dbReference>
<dbReference type="InterPro" id="IPR007634">
    <property type="entry name" value="RNA_pol_sigma_54_DNA-bd"/>
</dbReference>
<keyword evidence="5 9" id="KW-0805">Transcription regulation</keyword>
<dbReference type="GO" id="GO:0006352">
    <property type="term" value="P:DNA-templated transcription initiation"/>
    <property type="evidence" value="ECO:0007669"/>
    <property type="project" value="InterPro"/>
</dbReference>
<gene>
    <name evidence="13" type="ORF">GCM10011320_11030</name>
</gene>
<dbReference type="Pfam" id="PF04963">
    <property type="entry name" value="Sigma54_CBD"/>
    <property type="match status" value="1"/>
</dbReference>
<evidence type="ECO:0000259" key="12">
    <source>
        <dbReference type="Pfam" id="PF04963"/>
    </source>
</evidence>
<keyword evidence="6 9" id="KW-0731">Sigma factor</keyword>
<evidence type="ECO:0000256" key="8">
    <source>
        <dbReference type="ARBA" id="ARBA00023163"/>
    </source>
</evidence>
<feature type="compositionally biased region" description="Basic and acidic residues" evidence="10">
    <location>
        <begin position="57"/>
        <end position="68"/>
    </location>
</feature>
<evidence type="ECO:0000256" key="3">
    <source>
        <dbReference type="ARBA" id="ARBA00022679"/>
    </source>
</evidence>
<reference evidence="13" key="1">
    <citation type="journal article" date="2014" name="Int. J. Syst. Evol. Microbiol.">
        <title>Complete genome sequence of Corynebacterium casei LMG S-19264T (=DSM 44701T), isolated from a smear-ripened cheese.</title>
        <authorList>
            <consortium name="US DOE Joint Genome Institute (JGI-PGF)"/>
            <person name="Walter F."/>
            <person name="Albersmeier A."/>
            <person name="Kalinowski J."/>
            <person name="Ruckert C."/>
        </authorList>
    </citation>
    <scope>NUCLEOTIDE SEQUENCE</scope>
    <source>
        <strain evidence="13">CGMCC 1.3617</strain>
    </source>
</reference>
<dbReference type="PROSITE" id="PS00718">
    <property type="entry name" value="SIGMA54_2"/>
    <property type="match status" value="1"/>
</dbReference>
<dbReference type="GO" id="GO:0016987">
    <property type="term" value="F:sigma factor activity"/>
    <property type="evidence" value="ECO:0007669"/>
    <property type="project" value="UniProtKB-KW"/>
</dbReference>
<evidence type="ECO:0000313" key="14">
    <source>
        <dbReference type="Proteomes" id="UP000661507"/>
    </source>
</evidence>
<evidence type="ECO:0000313" key="13">
    <source>
        <dbReference type="EMBL" id="GGJ06051.1"/>
    </source>
</evidence>
<dbReference type="InterPro" id="IPR000394">
    <property type="entry name" value="RNA_pol_sigma_54"/>
</dbReference>
<dbReference type="PANTHER" id="PTHR32248:SF4">
    <property type="entry name" value="RNA POLYMERASE SIGMA-54 FACTOR"/>
    <property type="match status" value="1"/>
</dbReference>
<organism evidence="13 14">
    <name type="scientific">Neoroseomonas lacus</name>
    <dbReference type="NCBI Taxonomy" id="287609"/>
    <lineage>
        <taxon>Bacteria</taxon>
        <taxon>Pseudomonadati</taxon>
        <taxon>Pseudomonadota</taxon>
        <taxon>Alphaproteobacteria</taxon>
        <taxon>Acetobacterales</taxon>
        <taxon>Acetobacteraceae</taxon>
        <taxon>Neoroseomonas</taxon>
    </lineage>
</organism>
<dbReference type="PRINTS" id="PR00045">
    <property type="entry name" value="SIGMA54FCT"/>
</dbReference>
<keyword evidence="8 9" id="KW-0804">Transcription</keyword>
<comment type="similarity">
    <text evidence="1 9">Belongs to the sigma-54 factor family.</text>
</comment>
<name>A0A917NJX3_9PROT</name>
<evidence type="ECO:0000256" key="9">
    <source>
        <dbReference type="PIRNR" id="PIRNR000774"/>
    </source>
</evidence>
<dbReference type="Pfam" id="PF04552">
    <property type="entry name" value="Sigma54_DBD"/>
    <property type="match status" value="1"/>
</dbReference>
<dbReference type="InterPro" id="IPR038709">
    <property type="entry name" value="RpoN_core-bd_sf"/>
</dbReference>
<keyword evidence="2 9" id="KW-0240">DNA-directed RNA polymerase</keyword>
<keyword evidence="7 9" id="KW-0238">DNA-binding</keyword>
<dbReference type="InterPro" id="IPR007046">
    <property type="entry name" value="RNA_pol_sigma_54_core-bd"/>
</dbReference>
<dbReference type="NCBIfam" id="NF004596">
    <property type="entry name" value="PRK05932.1-3"/>
    <property type="match status" value="1"/>
</dbReference>
<dbReference type="Proteomes" id="UP000661507">
    <property type="component" value="Unassembled WGS sequence"/>
</dbReference>
<keyword evidence="3 9" id="KW-0808">Transferase</keyword>